<keyword evidence="9" id="KW-0966">Cell projection</keyword>
<comment type="similarity">
    <text evidence="2">Belongs to the FliN/MopA/SpaO family.</text>
</comment>
<dbReference type="SUPFAM" id="SSF101801">
    <property type="entry name" value="Surface presentation of antigens (SPOA)"/>
    <property type="match status" value="1"/>
</dbReference>
<dbReference type="GO" id="GO:0003774">
    <property type="term" value="F:cytoskeletal motor activity"/>
    <property type="evidence" value="ECO:0007669"/>
    <property type="project" value="InterPro"/>
</dbReference>
<evidence type="ECO:0000256" key="3">
    <source>
        <dbReference type="ARBA" id="ARBA00022475"/>
    </source>
</evidence>
<sequence length="388" mass="42464">MSEGMLTQEEINALLNMNNDSDNNSSSNDGTTKENLHDYLSDIEIDTLGEIGNISFGSAATTLSTLLNQKVDITTPEVSIIKKAELLKAFPFKHVGVQVNYVDGFTGSNLFVIKSEDAAIISDIMLGGDGLSPKSDLNEIHLSAVQEAMNQMMGAAATSMSTIFNKFVNISPPTIELNQENEIEDMVQSAAKDEDIFVKVSFQLIVGDLIDSNMMQLIPFPFAHDLVDELLNGPKEEAIENTAEVEAVEEVAPPIEQVEKVAPTKTEEQADPQMIGNPIDQSSTIQSASFSQFEAVNLNQNEQRNLDMLLDIPLRVTVELGRTKRTIKNILELTTGSIVELDKLAGEPVDILVNEKLIAKGEVVVIDENFGVRVTDVISPNERLMKLK</sequence>
<keyword evidence="9" id="KW-0282">Flagellum</keyword>
<dbReference type="InterPro" id="IPR001543">
    <property type="entry name" value="FliN-like_C"/>
</dbReference>
<keyword evidence="4" id="KW-0145">Chemotaxis</keyword>
<dbReference type="NCBIfam" id="TIGR02480">
    <property type="entry name" value="fliN"/>
    <property type="match status" value="1"/>
</dbReference>
<feature type="domain" description="CheC-like protein" evidence="8">
    <location>
        <begin position="140"/>
        <end position="176"/>
    </location>
</feature>
<dbReference type="InterPro" id="IPR001172">
    <property type="entry name" value="FliN_T3SS_HrcQb"/>
</dbReference>
<gene>
    <name evidence="9" type="primary">fliY</name>
    <name evidence="9" type="ORF">AB4Y30_07315</name>
</gene>
<evidence type="ECO:0000256" key="2">
    <source>
        <dbReference type="ARBA" id="ARBA00009226"/>
    </source>
</evidence>
<dbReference type="GO" id="GO:0005886">
    <property type="term" value="C:plasma membrane"/>
    <property type="evidence" value="ECO:0007669"/>
    <property type="project" value="UniProtKB-SubCell"/>
</dbReference>
<name>A0AB39HU48_9BACI</name>
<comment type="subcellular location">
    <subcellularLocation>
        <location evidence="1">Cell membrane</location>
        <topology evidence="1">Peripheral membrane protein</topology>
        <orientation evidence="1">Cytoplasmic side</orientation>
    </subcellularLocation>
</comment>
<dbReference type="SUPFAM" id="SSF103039">
    <property type="entry name" value="CheC-like"/>
    <property type="match status" value="1"/>
</dbReference>
<evidence type="ECO:0000256" key="4">
    <source>
        <dbReference type="ARBA" id="ARBA00022500"/>
    </source>
</evidence>
<dbReference type="GO" id="GO:0009425">
    <property type="term" value="C:bacterial-type flagellum basal body"/>
    <property type="evidence" value="ECO:0007669"/>
    <property type="project" value="InterPro"/>
</dbReference>
<dbReference type="NCBIfam" id="NF005995">
    <property type="entry name" value="PRK08119.1"/>
    <property type="match status" value="1"/>
</dbReference>
<dbReference type="AlphaFoldDB" id="A0AB39HU48"/>
<evidence type="ECO:0000256" key="5">
    <source>
        <dbReference type="ARBA" id="ARBA00022779"/>
    </source>
</evidence>
<dbReference type="Gene3D" id="3.40.1550.10">
    <property type="entry name" value="CheC-like"/>
    <property type="match status" value="1"/>
</dbReference>
<feature type="domain" description="CheC-like protein" evidence="8">
    <location>
        <begin position="44"/>
        <end position="80"/>
    </location>
</feature>
<dbReference type="Pfam" id="PF04509">
    <property type="entry name" value="CheC"/>
    <property type="match status" value="2"/>
</dbReference>
<keyword evidence="5" id="KW-0283">Flagellar rotation</keyword>
<dbReference type="CDD" id="cd17907">
    <property type="entry name" value="FliY_FliN-Y"/>
    <property type="match status" value="1"/>
</dbReference>
<dbReference type="RefSeq" id="WP_368654824.1">
    <property type="nucleotide sequence ID" value="NZ_CP162599.1"/>
</dbReference>
<dbReference type="InterPro" id="IPR051469">
    <property type="entry name" value="FliN/MopA/SpaO"/>
</dbReference>
<keyword evidence="6" id="KW-0472">Membrane</keyword>
<dbReference type="EMBL" id="CP162599">
    <property type="protein sequence ID" value="XDK34147.1"/>
    <property type="molecule type" value="Genomic_DNA"/>
</dbReference>
<dbReference type="InterPro" id="IPR028976">
    <property type="entry name" value="CheC-like_sf"/>
</dbReference>
<accession>A0AB39HU48</accession>
<keyword evidence="3" id="KW-1003">Cell membrane</keyword>
<evidence type="ECO:0000313" key="9">
    <source>
        <dbReference type="EMBL" id="XDK34147.1"/>
    </source>
</evidence>
<evidence type="ECO:0000259" key="8">
    <source>
        <dbReference type="Pfam" id="PF04509"/>
    </source>
</evidence>
<reference evidence="9" key="1">
    <citation type="submission" date="2024-07" db="EMBL/GenBank/DDBJ databases">
        <title>Halotolerant mesophilic bacterium Ornithinibacillus sp. 4-3, sp. nov., isolated from soil.</title>
        <authorList>
            <person name="Sidarenka A.V."/>
            <person name="Guliayeva D.E."/>
            <person name="Leanovich S.I."/>
            <person name="Hileuskaya K.S."/>
            <person name="Akhremchuk A.E."/>
            <person name="Sikolenko M.A."/>
            <person name="Valentovich L.N."/>
        </authorList>
    </citation>
    <scope>NUCLEOTIDE SEQUENCE</scope>
    <source>
        <strain evidence="9">4-3</strain>
    </source>
</reference>
<dbReference type="InterPro" id="IPR036429">
    <property type="entry name" value="SpoA-like_sf"/>
</dbReference>
<dbReference type="InterPro" id="IPR007597">
    <property type="entry name" value="CheC"/>
</dbReference>
<dbReference type="InterPro" id="IPR012826">
    <property type="entry name" value="FliN"/>
</dbReference>
<evidence type="ECO:0000256" key="6">
    <source>
        <dbReference type="ARBA" id="ARBA00023136"/>
    </source>
</evidence>
<proteinExistence type="inferred from homology"/>
<evidence type="ECO:0000259" key="7">
    <source>
        <dbReference type="Pfam" id="PF01052"/>
    </source>
</evidence>
<dbReference type="Pfam" id="PF01052">
    <property type="entry name" value="FliMN_C"/>
    <property type="match status" value="1"/>
</dbReference>
<dbReference type="GO" id="GO:0071973">
    <property type="term" value="P:bacterial-type flagellum-dependent cell motility"/>
    <property type="evidence" value="ECO:0007669"/>
    <property type="project" value="InterPro"/>
</dbReference>
<feature type="domain" description="Flagellar motor switch protein FliN-like C-terminal" evidence="7">
    <location>
        <begin position="308"/>
        <end position="378"/>
    </location>
</feature>
<dbReference type="GO" id="GO:0006935">
    <property type="term" value="P:chemotaxis"/>
    <property type="evidence" value="ECO:0007669"/>
    <property type="project" value="UniProtKB-KW"/>
</dbReference>
<dbReference type="Gene3D" id="2.30.330.10">
    <property type="entry name" value="SpoA-like"/>
    <property type="match status" value="1"/>
</dbReference>
<protein>
    <submittedName>
        <fullName evidence="9">Flagellar motor switch phosphatase FliY</fullName>
    </submittedName>
</protein>
<keyword evidence="9" id="KW-0969">Cilium</keyword>
<dbReference type="PANTHER" id="PTHR43484">
    <property type="match status" value="1"/>
</dbReference>
<organism evidence="9">
    <name type="scientific">Ornithinibacillus sp. 4-3</name>
    <dbReference type="NCBI Taxonomy" id="3231488"/>
    <lineage>
        <taxon>Bacteria</taxon>
        <taxon>Bacillati</taxon>
        <taxon>Bacillota</taxon>
        <taxon>Bacilli</taxon>
        <taxon>Bacillales</taxon>
        <taxon>Bacillaceae</taxon>
        <taxon>Ornithinibacillus</taxon>
    </lineage>
</organism>
<evidence type="ECO:0000256" key="1">
    <source>
        <dbReference type="ARBA" id="ARBA00004413"/>
    </source>
</evidence>
<dbReference type="GO" id="GO:0016787">
    <property type="term" value="F:hydrolase activity"/>
    <property type="evidence" value="ECO:0007669"/>
    <property type="project" value="InterPro"/>
</dbReference>
<dbReference type="PANTHER" id="PTHR43484:SF1">
    <property type="entry name" value="FLAGELLAR MOTOR SWITCH PROTEIN FLIN"/>
    <property type="match status" value="1"/>
</dbReference>
<dbReference type="PRINTS" id="PR00956">
    <property type="entry name" value="FLGMOTORFLIN"/>
</dbReference>